<evidence type="ECO:0000313" key="2">
    <source>
        <dbReference type="Proteomes" id="UP000765509"/>
    </source>
</evidence>
<dbReference type="Proteomes" id="UP000765509">
    <property type="component" value="Unassembled WGS sequence"/>
</dbReference>
<comment type="caution">
    <text evidence="1">The sequence shown here is derived from an EMBL/GenBank/DDBJ whole genome shotgun (WGS) entry which is preliminary data.</text>
</comment>
<dbReference type="EMBL" id="AVOT02044313">
    <property type="protein sequence ID" value="MBW0539662.1"/>
    <property type="molecule type" value="Genomic_DNA"/>
</dbReference>
<organism evidence="1 2">
    <name type="scientific">Austropuccinia psidii MF-1</name>
    <dbReference type="NCBI Taxonomy" id="1389203"/>
    <lineage>
        <taxon>Eukaryota</taxon>
        <taxon>Fungi</taxon>
        <taxon>Dikarya</taxon>
        <taxon>Basidiomycota</taxon>
        <taxon>Pucciniomycotina</taxon>
        <taxon>Pucciniomycetes</taxon>
        <taxon>Pucciniales</taxon>
        <taxon>Sphaerophragmiaceae</taxon>
        <taxon>Austropuccinia</taxon>
    </lineage>
</organism>
<reference evidence="1" key="1">
    <citation type="submission" date="2021-03" db="EMBL/GenBank/DDBJ databases">
        <title>Draft genome sequence of rust myrtle Austropuccinia psidii MF-1, a brazilian biotype.</title>
        <authorList>
            <person name="Quecine M.C."/>
            <person name="Pachon D.M.R."/>
            <person name="Bonatelli M.L."/>
            <person name="Correr F.H."/>
            <person name="Franceschini L.M."/>
            <person name="Leite T.F."/>
            <person name="Margarido G.R.A."/>
            <person name="Almeida C.A."/>
            <person name="Ferrarezi J.A."/>
            <person name="Labate C.A."/>
        </authorList>
    </citation>
    <scope>NUCLEOTIDE SEQUENCE</scope>
    <source>
        <strain evidence="1">MF-1</strain>
    </source>
</reference>
<protein>
    <submittedName>
        <fullName evidence="1">Uncharacterized protein</fullName>
    </submittedName>
</protein>
<sequence>MKILTASIQKIVQKLQGNAQLRKASEETNKRLNLVFEEQHHSKRDRDCLDQDINKLFNFYHNMKPQPQGYVKDTSYHQDDIKPDAILINKARSSSQYQDGDNMSYSENGTLKKLPEASSWPKFSGAGEYDHMELVDYIDVLFIDVPSIPDYWITAGIHTAFKGHASIWYTEMKENHDRRNWAWWKSQIIQKYRNGN</sequence>
<proteinExistence type="predicted"/>
<keyword evidence="2" id="KW-1185">Reference proteome</keyword>
<gene>
    <name evidence="1" type="ORF">O181_079377</name>
</gene>
<name>A0A9Q3FJJ5_9BASI</name>
<dbReference type="AlphaFoldDB" id="A0A9Q3FJJ5"/>
<accession>A0A9Q3FJJ5</accession>
<evidence type="ECO:0000313" key="1">
    <source>
        <dbReference type="EMBL" id="MBW0539662.1"/>
    </source>
</evidence>